<protein>
    <recommendedName>
        <fullName evidence="4">DUF2254 domain-containing protein</fullName>
    </recommendedName>
</protein>
<organism evidence="2 3">
    <name type="scientific">Pseudoponticoccus marisrubri</name>
    <dbReference type="NCBI Taxonomy" id="1685382"/>
    <lineage>
        <taxon>Bacteria</taxon>
        <taxon>Pseudomonadati</taxon>
        <taxon>Pseudomonadota</taxon>
        <taxon>Alphaproteobacteria</taxon>
        <taxon>Rhodobacterales</taxon>
        <taxon>Roseobacteraceae</taxon>
        <taxon>Pseudoponticoccus</taxon>
    </lineage>
</organism>
<comment type="caution">
    <text evidence="2">The sequence shown here is derived from an EMBL/GenBank/DDBJ whole genome shotgun (WGS) entry which is preliminary data.</text>
</comment>
<dbReference type="STRING" id="1685382.AVJ23_20500"/>
<keyword evidence="1" id="KW-0472">Membrane</keyword>
<reference evidence="2 3" key="1">
    <citation type="submission" date="2015-12" db="EMBL/GenBank/DDBJ databases">
        <authorList>
            <person name="Shamseldin A."/>
            <person name="Moawad H."/>
            <person name="Abd El-Rahim W.M."/>
            <person name="Sadowsky M.J."/>
        </authorList>
    </citation>
    <scope>NUCLEOTIDE SEQUENCE [LARGE SCALE GENOMIC DNA]</scope>
    <source>
        <strain evidence="2 3">SJ5A-1</strain>
    </source>
</reference>
<feature type="transmembrane region" description="Helical" evidence="1">
    <location>
        <begin position="20"/>
        <end position="37"/>
    </location>
</feature>
<sequence length="415" mass="45186">MIKSILRRLRQLSRRIHLRVILFATMALLALLIARWLGHLIPDDLGGNIGADAVDQILNILASSMLAVTIFSLTIMLNALTNAASLWTPRAHLILREDTVTQSVLSNFLGAYLFALVAIVMRAANLFDEREIVVLFFMSLVVVAMIVISLIRWILHLEGLGSLTFTASRLEQEAQAAIRRAAQYPCHGAHALTDPDAQVPRDALAIKADRSGYLQQIFEAALQAEAESRDLRIYIPVPVGRYVLHGEVLAWVAGGEALHETAETVLRESLPLSAVRSFEQDPLFGLSVLSEVAERALSPGVNDPGTAIDVVNRLARVLAPARVGPAEETPCDRLWAVPLKAQSLFEESLDPIARAAGDSLNVHLALQRVCHQLAAQAEHAPIREAAAAMAETCLDRAAQDITFGPDMERLRAVAG</sequence>
<name>A0A0W7WE72_9RHOB</name>
<evidence type="ECO:0000256" key="1">
    <source>
        <dbReference type="SAM" id="Phobius"/>
    </source>
</evidence>
<keyword evidence="1" id="KW-0812">Transmembrane</keyword>
<proteinExistence type="predicted"/>
<dbReference type="AlphaFoldDB" id="A0A0W7WE72"/>
<dbReference type="RefSeq" id="WP_058864103.1">
    <property type="nucleotide sequence ID" value="NZ_LPXO01000021.1"/>
</dbReference>
<feature type="transmembrane region" description="Helical" evidence="1">
    <location>
        <begin position="57"/>
        <end position="80"/>
    </location>
</feature>
<dbReference type="OrthoDB" id="2955631at2"/>
<evidence type="ECO:0008006" key="4">
    <source>
        <dbReference type="Google" id="ProtNLM"/>
    </source>
</evidence>
<dbReference type="EMBL" id="LPXO01000021">
    <property type="protein sequence ID" value="KUF08870.1"/>
    <property type="molecule type" value="Genomic_DNA"/>
</dbReference>
<evidence type="ECO:0000313" key="3">
    <source>
        <dbReference type="Proteomes" id="UP000054396"/>
    </source>
</evidence>
<accession>A0A0W7WE72</accession>
<feature type="transmembrane region" description="Helical" evidence="1">
    <location>
        <begin position="100"/>
        <end position="120"/>
    </location>
</feature>
<keyword evidence="1" id="KW-1133">Transmembrane helix</keyword>
<dbReference type="Pfam" id="PF10011">
    <property type="entry name" value="DUF2254"/>
    <property type="match status" value="1"/>
</dbReference>
<keyword evidence="3" id="KW-1185">Reference proteome</keyword>
<gene>
    <name evidence="2" type="ORF">AVJ23_20500</name>
</gene>
<dbReference type="InterPro" id="IPR018723">
    <property type="entry name" value="DUF2254_membrane"/>
</dbReference>
<dbReference type="Proteomes" id="UP000054396">
    <property type="component" value="Unassembled WGS sequence"/>
</dbReference>
<evidence type="ECO:0000313" key="2">
    <source>
        <dbReference type="EMBL" id="KUF08870.1"/>
    </source>
</evidence>
<feature type="transmembrane region" description="Helical" evidence="1">
    <location>
        <begin position="132"/>
        <end position="155"/>
    </location>
</feature>